<evidence type="ECO:0000313" key="3">
    <source>
        <dbReference type="Proteomes" id="UP000568664"/>
    </source>
</evidence>
<dbReference type="SUPFAM" id="SSF52540">
    <property type="entry name" value="P-loop containing nucleoside triphosphate hydrolases"/>
    <property type="match status" value="1"/>
</dbReference>
<dbReference type="Pfam" id="PF07693">
    <property type="entry name" value="KAP_NTPase"/>
    <property type="match status" value="1"/>
</dbReference>
<comment type="caution">
    <text evidence="2">The sequence shown here is derived from an EMBL/GenBank/DDBJ whole genome shotgun (WGS) entry which is preliminary data.</text>
</comment>
<evidence type="ECO:0000259" key="1">
    <source>
        <dbReference type="Pfam" id="PF07693"/>
    </source>
</evidence>
<proteinExistence type="predicted"/>
<dbReference type="Proteomes" id="UP000568664">
    <property type="component" value="Unassembled WGS sequence"/>
</dbReference>
<keyword evidence="3" id="KW-1185">Reference proteome</keyword>
<gene>
    <name evidence="2" type="ORF">HII17_02785</name>
</gene>
<dbReference type="GO" id="GO:0016301">
    <property type="term" value="F:kinase activity"/>
    <property type="evidence" value="ECO:0007669"/>
    <property type="project" value="UniProtKB-KW"/>
</dbReference>
<dbReference type="InterPro" id="IPR011646">
    <property type="entry name" value="KAP_P-loop"/>
</dbReference>
<dbReference type="RefSeq" id="WP_169073782.1">
    <property type="nucleotide sequence ID" value="NZ_JABBXH010000001.1"/>
</dbReference>
<reference evidence="2 3" key="1">
    <citation type="submission" date="2020-04" db="EMBL/GenBank/DDBJ databases">
        <title>Thalassotalea sp. M1531, isolated from the surface of marine red alga.</title>
        <authorList>
            <person name="Pang L."/>
            <person name="Lu D.-C."/>
        </authorList>
    </citation>
    <scope>NUCLEOTIDE SEQUENCE [LARGE SCALE GENOMIC DNA]</scope>
    <source>
        <strain evidence="2 3">M1531</strain>
    </source>
</reference>
<keyword evidence="2" id="KW-0418">Kinase</keyword>
<dbReference type="InterPro" id="IPR027417">
    <property type="entry name" value="P-loop_NTPase"/>
</dbReference>
<protein>
    <submittedName>
        <fullName evidence="2">Kinase</fullName>
    </submittedName>
</protein>
<dbReference type="PANTHER" id="PTHR10285">
    <property type="entry name" value="URIDINE KINASE"/>
    <property type="match status" value="1"/>
</dbReference>
<feature type="domain" description="KAP NTPase" evidence="1">
    <location>
        <begin position="27"/>
        <end position="100"/>
    </location>
</feature>
<keyword evidence="2" id="KW-0808">Transferase</keyword>
<dbReference type="AlphaFoldDB" id="A0A7Y0L9K4"/>
<dbReference type="Gene3D" id="3.40.50.300">
    <property type="entry name" value="P-loop containing nucleotide triphosphate hydrolases"/>
    <property type="match status" value="1"/>
</dbReference>
<accession>A0A7Y0L9K4</accession>
<organism evidence="2 3">
    <name type="scientific">Thalassotalea algicola</name>
    <dbReference type="NCBI Taxonomy" id="2716224"/>
    <lineage>
        <taxon>Bacteria</taxon>
        <taxon>Pseudomonadati</taxon>
        <taxon>Pseudomonadota</taxon>
        <taxon>Gammaproteobacteria</taxon>
        <taxon>Alteromonadales</taxon>
        <taxon>Colwelliaceae</taxon>
        <taxon>Thalassotalea</taxon>
    </lineage>
</organism>
<sequence length="290" mass="33132">MLSDFIVEHNLPSTFASTARQWFVNTANQLSNKTSETQTPFFLGINGCQGSGKSTLANFLNHHLSQEKDLAVVNLSLDDFYLSQEKRAELAKTIHPLLATRGVPGTHDTELLADTLSRLKKRQPVALPRFDKAQDNPIASTLWQLSPTKVDIVIIEGWCWGVEPQNSIKLKAPINQLEQTQDCDGQWRHYVNQQLANFYQPLYQLIDKWLMLKAPSFDCVATWRWQQEQHLAQTITNTKDTKVMSKLEVETFICYFQRLTEHALATLPDKCDLVYTLNQDRKIESAVGRI</sequence>
<dbReference type="EMBL" id="JABBXH010000001">
    <property type="protein sequence ID" value="NMP30478.1"/>
    <property type="molecule type" value="Genomic_DNA"/>
</dbReference>
<name>A0A7Y0L9K4_9GAMM</name>
<evidence type="ECO:0000313" key="2">
    <source>
        <dbReference type="EMBL" id="NMP30478.1"/>
    </source>
</evidence>